<protein>
    <submittedName>
        <fullName evidence="4">ATP-binding protein</fullName>
    </submittedName>
</protein>
<accession>A0A494Z441</accession>
<evidence type="ECO:0000256" key="2">
    <source>
        <dbReference type="RuleBase" id="RU003651"/>
    </source>
</evidence>
<dbReference type="GO" id="GO:0005524">
    <property type="term" value="F:ATP binding"/>
    <property type="evidence" value="ECO:0007669"/>
    <property type="project" value="UniProtKB-KW"/>
</dbReference>
<dbReference type="Proteomes" id="UP000281813">
    <property type="component" value="Unassembled WGS sequence"/>
</dbReference>
<dbReference type="Pfam" id="PF00004">
    <property type="entry name" value="AAA"/>
    <property type="match status" value="1"/>
</dbReference>
<dbReference type="CDD" id="cd19481">
    <property type="entry name" value="RecA-like_protease"/>
    <property type="match status" value="1"/>
</dbReference>
<dbReference type="Gene3D" id="3.40.50.300">
    <property type="entry name" value="P-loop containing nucleotide triphosphate hydrolases"/>
    <property type="match status" value="1"/>
</dbReference>
<dbReference type="SMART" id="SM00382">
    <property type="entry name" value="AAA"/>
    <property type="match status" value="1"/>
</dbReference>
<evidence type="ECO:0000259" key="3">
    <source>
        <dbReference type="SMART" id="SM00382"/>
    </source>
</evidence>
<sequence length="421" mass="48410">MKKNPTLIKFHDTDSNTISHYYDYAVALNKIKELLIQRLGNGLKLCTTDVGIEEVFVTIEQLLERNDPDIEVLAHIYDTVGTTTINQTDDEKYKVTPSLTNNIFYFPAYKVAIVRVPIYQSHSDYIQDFIFNNDDGLLLDFLNYCIEKQRSFMLDGITVLTDTEEGLERSREQVTHQVHREDVLLDEDVKVNIFRSIDEFFSEGGSFYKEYAIPYKRGILLYGSPGNGKTTLVKSIAGSVTAPVVYWQITEYTNSYSIKEVFSTVTKMAPMILIIEDIDSMPEESRSIFLNTLDGATTKEGIFLIGTTNYPAKIDPALINRAGRFDRAYEIKQPDERLRKEYLFKKGLLQFITDETLDNLAVQTKGLSIAQLNELHMSVALEWHYEKQVNVEKIVKELQENLKKTIKQDWESEEYVGRLGF</sequence>
<dbReference type="RefSeq" id="WP_121129619.1">
    <property type="nucleotide sequence ID" value="NZ_JBHUFK010000033.1"/>
</dbReference>
<dbReference type="SUPFAM" id="SSF52540">
    <property type="entry name" value="P-loop containing nucleoside triphosphate hydrolases"/>
    <property type="match status" value="1"/>
</dbReference>
<dbReference type="PROSITE" id="PS00674">
    <property type="entry name" value="AAA"/>
    <property type="match status" value="1"/>
</dbReference>
<comment type="similarity">
    <text evidence="1">Belongs to the AAA ATPase family. BCS1 subfamily.</text>
</comment>
<feature type="domain" description="AAA+ ATPase" evidence="3">
    <location>
        <begin position="215"/>
        <end position="335"/>
    </location>
</feature>
<dbReference type="GO" id="GO:0016887">
    <property type="term" value="F:ATP hydrolysis activity"/>
    <property type="evidence" value="ECO:0007669"/>
    <property type="project" value="InterPro"/>
</dbReference>
<dbReference type="PANTHER" id="PTHR23070">
    <property type="entry name" value="BCS1 AAA-TYPE ATPASE"/>
    <property type="match status" value="1"/>
</dbReference>
<dbReference type="InterPro" id="IPR027417">
    <property type="entry name" value="P-loop_NTPase"/>
</dbReference>
<reference evidence="4 5" key="1">
    <citation type="journal article" date="2015" name="Antonie Van Leeuwenhoek">
        <title>Oceanobacillus bengalensis sp. nov., a bacterium isolated from seawater of the Bay of Bengal.</title>
        <authorList>
            <person name="Yongchang O."/>
            <person name="Xiang W."/>
            <person name="Wang G."/>
        </authorList>
    </citation>
    <scope>NUCLEOTIDE SEQUENCE [LARGE SCALE GENOMIC DNA]</scope>
    <source>
        <strain evidence="4 5">MCCC 1K00260</strain>
    </source>
</reference>
<keyword evidence="5" id="KW-1185">Reference proteome</keyword>
<evidence type="ECO:0000313" key="4">
    <source>
        <dbReference type="EMBL" id="RKQ16785.1"/>
    </source>
</evidence>
<dbReference type="InterPro" id="IPR003593">
    <property type="entry name" value="AAA+_ATPase"/>
</dbReference>
<keyword evidence="2 4" id="KW-0067">ATP-binding</keyword>
<comment type="caution">
    <text evidence="4">The sequence shown here is derived from an EMBL/GenBank/DDBJ whole genome shotgun (WGS) entry which is preliminary data.</text>
</comment>
<dbReference type="InterPro" id="IPR003959">
    <property type="entry name" value="ATPase_AAA_core"/>
</dbReference>
<name>A0A494Z441_9BACI</name>
<dbReference type="InterPro" id="IPR050747">
    <property type="entry name" value="Mitochondrial_chaperone_BCS1"/>
</dbReference>
<evidence type="ECO:0000313" key="5">
    <source>
        <dbReference type="Proteomes" id="UP000281813"/>
    </source>
</evidence>
<keyword evidence="2" id="KW-0547">Nucleotide-binding</keyword>
<evidence type="ECO:0000256" key="1">
    <source>
        <dbReference type="ARBA" id="ARBA00007448"/>
    </source>
</evidence>
<dbReference type="InterPro" id="IPR003960">
    <property type="entry name" value="ATPase_AAA_CS"/>
</dbReference>
<dbReference type="OrthoDB" id="9806903at2"/>
<organism evidence="4 5">
    <name type="scientific">Oceanobacillus bengalensis</name>
    <dbReference type="NCBI Taxonomy" id="1435466"/>
    <lineage>
        <taxon>Bacteria</taxon>
        <taxon>Bacillati</taxon>
        <taxon>Bacillota</taxon>
        <taxon>Bacilli</taxon>
        <taxon>Bacillales</taxon>
        <taxon>Bacillaceae</taxon>
        <taxon>Oceanobacillus</taxon>
    </lineage>
</organism>
<dbReference type="AlphaFoldDB" id="A0A494Z441"/>
<dbReference type="EMBL" id="RBZO01000007">
    <property type="protein sequence ID" value="RKQ16785.1"/>
    <property type="molecule type" value="Genomic_DNA"/>
</dbReference>
<proteinExistence type="inferred from homology"/>
<gene>
    <name evidence="4" type="ORF">D8M05_05905</name>
</gene>